<dbReference type="EMBL" id="PNEN01001758">
    <property type="protein sequence ID" value="PPJ51341.1"/>
    <property type="molecule type" value="Genomic_DNA"/>
</dbReference>
<proteinExistence type="predicted"/>
<dbReference type="OrthoDB" id="3637282at2759"/>
<evidence type="ECO:0000313" key="2">
    <source>
        <dbReference type="Proteomes" id="UP000237631"/>
    </source>
</evidence>
<reference evidence="2" key="1">
    <citation type="journal article" date="2017" name="bioRxiv">
        <title>Conservation of a gene cluster reveals novel cercosporin biosynthetic mechanisms and extends production to the genus Colletotrichum.</title>
        <authorList>
            <person name="de Jonge R."/>
            <person name="Ebert M.K."/>
            <person name="Huitt-Roehl C.R."/>
            <person name="Pal P."/>
            <person name="Suttle J.C."/>
            <person name="Spanner R.E."/>
            <person name="Neubauer J.D."/>
            <person name="Jurick W.M.II."/>
            <person name="Stott K.A."/>
            <person name="Secor G.A."/>
            <person name="Thomma B.P.H.J."/>
            <person name="Van de Peer Y."/>
            <person name="Townsend C.A."/>
            <person name="Bolton M.D."/>
        </authorList>
    </citation>
    <scope>NUCLEOTIDE SEQUENCE [LARGE SCALE GENOMIC DNA]</scope>
    <source>
        <strain evidence="2">CBS538.71</strain>
    </source>
</reference>
<dbReference type="Proteomes" id="UP000237631">
    <property type="component" value="Unassembled WGS sequence"/>
</dbReference>
<name>A0A2S6BV52_9PEZI</name>
<organism evidence="1 2">
    <name type="scientific">Cercospora berteroae</name>
    <dbReference type="NCBI Taxonomy" id="357750"/>
    <lineage>
        <taxon>Eukaryota</taxon>
        <taxon>Fungi</taxon>
        <taxon>Dikarya</taxon>
        <taxon>Ascomycota</taxon>
        <taxon>Pezizomycotina</taxon>
        <taxon>Dothideomycetes</taxon>
        <taxon>Dothideomycetidae</taxon>
        <taxon>Mycosphaerellales</taxon>
        <taxon>Mycosphaerellaceae</taxon>
        <taxon>Cercospora</taxon>
    </lineage>
</organism>
<protein>
    <submittedName>
        <fullName evidence="1">Uncharacterized protein</fullName>
    </submittedName>
</protein>
<accession>A0A2S6BV52</accession>
<dbReference type="AlphaFoldDB" id="A0A2S6BV52"/>
<keyword evidence="2" id="KW-1185">Reference proteome</keyword>
<gene>
    <name evidence="1" type="ORF">CBER1_08616</name>
</gene>
<evidence type="ECO:0000313" key="1">
    <source>
        <dbReference type="EMBL" id="PPJ51341.1"/>
    </source>
</evidence>
<comment type="caution">
    <text evidence="1">The sequence shown here is derived from an EMBL/GenBank/DDBJ whole genome shotgun (WGS) entry which is preliminary data.</text>
</comment>
<sequence>MPRQISITEDTANFWANRGMAGGVAHQHDKYWRLANYNGSTKVALRRQLEAANYHIPVSRRDRRTLAQQLQRHDRQLLSYFGCSVTELQQYVTARGLQLEQSRRSLVNKLVTALETADANPSFDHFLDLPPELRVLIYGFYMSSFDSTLQSPTQPPLTKVSRLIRQESLPIFYNTCTFGLALVVQHKNLPLGVTDSGWQLVWHPDTDLYLKSLLPESLAMTRSFHIQVVTSIGSGHVSDRNARSVFEVRLGNRKKLCVVELVERPHLFYQAHPTVFGRWKDHLETLENEIKAVFQVSSRRVDDQSGEQIPKLMIEDLWAARRKMGARIE</sequence>